<keyword evidence="1" id="KW-0812">Transmembrane</keyword>
<accession>A0AAE3M861</accession>
<feature type="transmembrane region" description="Helical" evidence="1">
    <location>
        <begin position="12"/>
        <end position="34"/>
    </location>
</feature>
<feature type="transmembrane region" description="Helical" evidence="1">
    <location>
        <begin position="40"/>
        <end position="58"/>
    </location>
</feature>
<organism evidence="2 3">
    <name type="scientific">Plebeiibacterium sediminum</name>
    <dbReference type="NCBI Taxonomy" id="2992112"/>
    <lineage>
        <taxon>Bacteria</taxon>
        <taxon>Pseudomonadati</taxon>
        <taxon>Bacteroidota</taxon>
        <taxon>Bacteroidia</taxon>
        <taxon>Marinilabiliales</taxon>
        <taxon>Marinilabiliaceae</taxon>
        <taxon>Plebeiibacterium</taxon>
    </lineage>
</organism>
<name>A0AAE3M861_9BACT</name>
<gene>
    <name evidence="2" type="ORF">OM075_19740</name>
</gene>
<comment type="caution">
    <text evidence="2">The sequence shown here is derived from an EMBL/GenBank/DDBJ whole genome shotgun (WGS) entry which is preliminary data.</text>
</comment>
<sequence>MIEYSETIKYRNLLILDIIFFSPLLIMLIVGIGTYGTKDFVGIFGFLTISIIALIPWLKFKKGFQRIKIDGTSLIHEKYILWKWKSSKYSLKDINNIRCSKNEDSKVSYSFVIFEVGGVKKIPESTKNYIKNPTALHFDYNETHVKIGELLQKFEGDKIVKIVIKNKRKLERN</sequence>
<dbReference type="AlphaFoldDB" id="A0AAE3M861"/>
<dbReference type="RefSeq" id="WP_301192269.1">
    <property type="nucleotide sequence ID" value="NZ_JAPDPJ010000062.1"/>
</dbReference>
<keyword evidence="1" id="KW-1133">Transmembrane helix</keyword>
<reference evidence="2" key="1">
    <citation type="submission" date="2022-10" db="EMBL/GenBank/DDBJ databases">
        <authorList>
            <person name="Yu W.X."/>
        </authorList>
    </citation>
    <scope>NUCLEOTIDE SEQUENCE</scope>
    <source>
        <strain evidence="2">AAT</strain>
    </source>
</reference>
<protein>
    <submittedName>
        <fullName evidence="2">Uncharacterized protein</fullName>
    </submittedName>
</protein>
<evidence type="ECO:0000313" key="3">
    <source>
        <dbReference type="Proteomes" id="UP001209229"/>
    </source>
</evidence>
<keyword evidence="3" id="KW-1185">Reference proteome</keyword>
<keyword evidence="1" id="KW-0472">Membrane</keyword>
<dbReference type="Proteomes" id="UP001209229">
    <property type="component" value="Unassembled WGS sequence"/>
</dbReference>
<dbReference type="EMBL" id="JAPDPJ010000062">
    <property type="protein sequence ID" value="MCW3788712.1"/>
    <property type="molecule type" value="Genomic_DNA"/>
</dbReference>
<evidence type="ECO:0000313" key="2">
    <source>
        <dbReference type="EMBL" id="MCW3788712.1"/>
    </source>
</evidence>
<proteinExistence type="predicted"/>
<evidence type="ECO:0000256" key="1">
    <source>
        <dbReference type="SAM" id="Phobius"/>
    </source>
</evidence>